<reference evidence="5" key="1">
    <citation type="journal article" date="2008" name="Nature">
        <title>The amphioxus genome and the evolution of the chordate karyotype.</title>
        <authorList>
            <consortium name="US DOE Joint Genome Institute (JGI-PGF)"/>
            <person name="Putnam N.H."/>
            <person name="Butts T."/>
            <person name="Ferrier D.E.K."/>
            <person name="Furlong R.F."/>
            <person name="Hellsten U."/>
            <person name="Kawashima T."/>
            <person name="Robinson-Rechavi M."/>
            <person name="Shoguchi E."/>
            <person name="Terry A."/>
            <person name="Yu J.-K."/>
            <person name="Benito-Gutierrez E.L."/>
            <person name="Dubchak I."/>
            <person name="Garcia-Fernandez J."/>
            <person name="Gibson-Brown J.J."/>
            <person name="Grigoriev I.V."/>
            <person name="Horton A.C."/>
            <person name="de Jong P.J."/>
            <person name="Jurka J."/>
            <person name="Kapitonov V.V."/>
            <person name="Kohara Y."/>
            <person name="Kuroki Y."/>
            <person name="Lindquist E."/>
            <person name="Lucas S."/>
            <person name="Osoegawa K."/>
            <person name="Pennacchio L.A."/>
            <person name="Salamov A.A."/>
            <person name="Satou Y."/>
            <person name="Sauka-Spengler T."/>
            <person name="Schmutz J."/>
            <person name="Shin-I T."/>
            <person name="Toyoda A."/>
            <person name="Bronner-Fraser M."/>
            <person name="Fujiyama A."/>
            <person name="Holland L.Z."/>
            <person name="Holland P.W.H."/>
            <person name="Satoh N."/>
            <person name="Rokhsar D.S."/>
        </authorList>
    </citation>
    <scope>NUCLEOTIDE SEQUENCE [LARGE SCALE GENOMIC DNA]</scope>
    <source>
        <strain evidence="5">S238N-H82</strain>
        <tissue evidence="5">Testes</tissue>
    </source>
</reference>
<evidence type="ECO:0000313" key="5">
    <source>
        <dbReference type="EMBL" id="EEN49261.1"/>
    </source>
</evidence>
<feature type="domain" description="CUB" evidence="4">
    <location>
        <begin position="177"/>
        <end position="294"/>
    </location>
</feature>
<dbReference type="SUPFAM" id="SSF49854">
    <property type="entry name" value="Spermadhesin, CUB domain"/>
    <property type="match status" value="2"/>
</dbReference>
<evidence type="ECO:0000259" key="4">
    <source>
        <dbReference type="PROSITE" id="PS01180"/>
    </source>
</evidence>
<proteinExistence type="predicted"/>
<evidence type="ECO:0000256" key="2">
    <source>
        <dbReference type="ARBA" id="ARBA00023157"/>
    </source>
</evidence>
<dbReference type="FunFam" id="2.60.120.290:FF:000005">
    <property type="entry name" value="Procollagen C-endopeptidase enhancer 1"/>
    <property type="match status" value="1"/>
</dbReference>
<name>C3ZEV5_BRAFL</name>
<dbReference type="InParanoid" id="C3ZEV5"/>
<dbReference type="STRING" id="7739.C3ZEV5"/>
<dbReference type="PROSITE" id="PS01180">
    <property type="entry name" value="CUB"/>
    <property type="match status" value="2"/>
</dbReference>
<comment type="caution">
    <text evidence="3">Lacks conserved residue(s) required for the propagation of feature annotation.</text>
</comment>
<gene>
    <name evidence="5" type="ORF">BRAFLDRAFT_87231</name>
</gene>
<dbReference type="Pfam" id="PF00431">
    <property type="entry name" value="CUB"/>
    <property type="match status" value="2"/>
</dbReference>
<evidence type="ECO:0000256" key="3">
    <source>
        <dbReference type="PROSITE-ProRule" id="PRU00059"/>
    </source>
</evidence>
<dbReference type="SMART" id="SM00042">
    <property type="entry name" value="CUB"/>
    <property type="match status" value="2"/>
</dbReference>
<dbReference type="AlphaFoldDB" id="C3ZEV5"/>
<accession>C3ZEV5</accession>
<dbReference type="CDD" id="cd00041">
    <property type="entry name" value="CUB"/>
    <property type="match status" value="2"/>
</dbReference>
<feature type="domain" description="CUB" evidence="4">
    <location>
        <begin position="54"/>
        <end position="167"/>
    </location>
</feature>
<dbReference type="InterPro" id="IPR035914">
    <property type="entry name" value="Sperma_CUB_dom_sf"/>
</dbReference>
<keyword evidence="1" id="KW-0677">Repeat</keyword>
<dbReference type="InterPro" id="IPR000859">
    <property type="entry name" value="CUB_dom"/>
</dbReference>
<organism>
    <name type="scientific">Branchiostoma floridae</name>
    <name type="common">Florida lancelet</name>
    <name type="synonym">Amphioxus</name>
    <dbReference type="NCBI Taxonomy" id="7739"/>
    <lineage>
        <taxon>Eukaryota</taxon>
        <taxon>Metazoa</taxon>
        <taxon>Chordata</taxon>
        <taxon>Cephalochordata</taxon>
        <taxon>Leptocardii</taxon>
        <taxon>Amphioxiformes</taxon>
        <taxon>Branchiostomatidae</taxon>
        <taxon>Branchiostoma</taxon>
    </lineage>
</organism>
<dbReference type="EMBL" id="GG666612">
    <property type="protein sequence ID" value="EEN49261.1"/>
    <property type="molecule type" value="Genomic_DNA"/>
</dbReference>
<dbReference type="PANTHER" id="PTHR24251:SF40">
    <property type="entry name" value="CUB DOMAIN-CONTAINING PROTEIN"/>
    <property type="match status" value="1"/>
</dbReference>
<evidence type="ECO:0000256" key="1">
    <source>
        <dbReference type="ARBA" id="ARBA00022737"/>
    </source>
</evidence>
<keyword evidence="2" id="KW-1015">Disulfide bond</keyword>
<dbReference type="Gene3D" id="2.60.120.290">
    <property type="entry name" value="Spermadhesin, CUB domain"/>
    <property type="match status" value="2"/>
</dbReference>
<sequence>MKMKDDGGSMVSVFHVKPGISPLPMVILTTMASSYVWLLLLSTVKFGESAACTNGGTYTTSSNATITTDNYPSFYPKSSCTWSLEVTSGSVILLKFSSFDIEEFGNCAFENVIIYDGNTTGTTLGQFCGTILPPAMLSTSNTMTVVLTTFGFSNTEYTGFSASFTEESPSSGLDSGCSNLATWTGTAAGSIASMYYGTSGNYDDNAYCKWEITVAPGKYVNLTFHRTFWVDPFCVEADRVTVYSGVTTGLTELDSFCGHTVPSSRQSCSNKMTVEFTSDSSNEYAGFLASFSESENVKCRHDGRFDYNTPGHYTSTNGVNRNYTIAVYVTYNGINNNCTAVIYVTYNVINNNCTAVIYVTYNVINNNCTAVIYVTYNVINNNCTAVIYVTYSNNYVTVINVTCNNINNYTAVIYVTYNNNYVTVIHVTYNGINNYTADIYDAYNNFNNYYTCTINVTYNNVYVTVIYVTYNYICGSQCVSHAPNYNSRDDSHQPFGTNISSNTVCTDFIYAYQRWVSGVYSHYNVCTGDNVR</sequence>
<dbReference type="PANTHER" id="PTHR24251">
    <property type="entry name" value="OVOCHYMASE-RELATED"/>
    <property type="match status" value="1"/>
</dbReference>
<protein>
    <recommendedName>
        <fullName evidence="4">CUB domain-containing protein</fullName>
    </recommendedName>
</protein>